<comment type="caution">
    <text evidence="10">The sequence shown here is derived from an EMBL/GenBank/DDBJ whole genome shotgun (WGS) entry which is preliminary data.</text>
</comment>
<evidence type="ECO:0000256" key="1">
    <source>
        <dbReference type="ARBA" id="ARBA00004141"/>
    </source>
</evidence>
<dbReference type="InterPro" id="IPR000731">
    <property type="entry name" value="SSD"/>
</dbReference>
<comment type="similarity">
    <text evidence="2">Belongs to the patched family.</text>
</comment>
<evidence type="ECO:0000256" key="4">
    <source>
        <dbReference type="ARBA" id="ARBA00022989"/>
    </source>
</evidence>
<feature type="transmembrane region" description="Helical" evidence="8">
    <location>
        <begin position="82"/>
        <end position="105"/>
    </location>
</feature>
<feature type="domain" description="SSD" evidence="9">
    <location>
        <begin position="43"/>
        <end position="96"/>
    </location>
</feature>
<organism evidence="10 11">
    <name type="scientific">Heterodera schachtii</name>
    <name type="common">Sugarbeet cyst nematode worm</name>
    <name type="synonym">Tylenchus schachtii</name>
    <dbReference type="NCBI Taxonomy" id="97005"/>
    <lineage>
        <taxon>Eukaryota</taxon>
        <taxon>Metazoa</taxon>
        <taxon>Ecdysozoa</taxon>
        <taxon>Nematoda</taxon>
        <taxon>Chromadorea</taxon>
        <taxon>Rhabditida</taxon>
        <taxon>Tylenchina</taxon>
        <taxon>Tylenchomorpha</taxon>
        <taxon>Tylenchoidea</taxon>
        <taxon>Heteroderidae</taxon>
        <taxon>Heteroderinae</taxon>
        <taxon>Heterodera</taxon>
    </lineage>
</organism>
<evidence type="ECO:0000256" key="3">
    <source>
        <dbReference type="ARBA" id="ARBA00022692"/>
    </source>
</evidence>
<proteinExistence type="inferred from homology"/>
<feature type="transmembrane region" description="Helical" evidence="8">
    <location>
        <begin position="46"/>
        <end position="70"/>
    </location>
</feature>
<feature type="transmembrane region" description="Helical" evidence="8">
    <location>
        <begin position="20"/>
        <end position="40"/>
    </location>
</feature>
<dbReference type="PROSITE" id="PS50156">
    <property type="entry name" value="SSD"/>
    <property type="match status" value="1"/>
</dbReference>
<gene>
    <name evidence="10" type="ORF">niasHS_004762</name>
</gene>
<evidence type="ECO:0000256" key="5">
    <source>
        <dbReference type="ARBA" id="ARBA00023136"/>
    </source>
</evidence>
<dbReference type="Proteomes" id="UP001620645">
    <property type="component" value="Unassembled WGS sequence"/>
</dbReference>
<dbReference type="InterPro" id="IPR003392">
    <property type="entry name" value="PTHD_SSD"/>
</dbReference>
<keyword evidence="5 8" id="KW-0472">Membrane</keyword>
<evidence type="ECO:0000256" key="2">
    <source>
        <dbReference type="ARBA" id="ARBA00005585"/>
    </source>
</evidence>
<dbReference type="SUPFAM" id="SSF82866">
    <property type="entry name" value="Multidrug efflux transporter AcrB transmembrane domain"/>
    <property type="match status" value="1"/>
</dbReference>
<keyword evidence="4 8" id="KW-1133">Transmembrane helix</keyword>
<keyword evidence="3 8" id="KW-0812">Transmembrane</keyword>
<dbReference type="InterPro" id="IPR051697">
    <property type="entry name" value="Patched_domain-protein"/>
</dbReference>
<name>A0ABD2JVF3_HETSC</name>
<evidence type="ECO:0000313" key="11">
    <source>
        <dbReference type="Proteomes" id="UP001620645"/>
    </source>
</evidence>
<dbReference type="PANTHER" id="PTHR10796">
    <property type="entry name" value="PATCHED-RELATED"/>
    <property type="match status" value="1"/>
</dbReference>
<keyword evidence="11" id="KW-1185">Reference proteome</keyword>
<comment type="subcellular location">
    <subcellularLocation>
        <location evidence="1">Membrane</location>
        <topology evidence="1">Multi-pass membrane protein</topology>
    </subcellularLocation>
</comment>
<dbReference type="GO" id="GO:0016020">
    <property type="term" value="C:membrane"/>
    <property type="evidence" value="ECO:0007669"/>
    <property type="project" value="UniProtKB-SubCell"/>
</dbReference>
<protein>
    <recommendedName>
        <fullName evidence="9">SSD domain-containing protein</fullName>
    </recommendedName>
</protein>
<dbReference type="Pfam" id="PF02460">
    <property type="entry name" value="Patched"/>
    <property type="match status" value="1"/>
</dbReference>
<dbReference type="EMBL" id="JBICCN010000087">
    <property type="protein sequence ID" value="KAL3094578.1"/>
    <property type="molecule type" value="Genomic_DNA"/>
</dbReference>
<evidence type="ECO:0000256" key="6">
    <source>
        <dbReference type="ARBA" id="ARBA00023180"/>
    </source>
</evidence>
<evidence type="ECO:0000256" key="8">
    <source>
        <dbReference type="SAM" id="Phobius"/>
    </source>
</evidence>
<evidence type="ECO:0000313" key="10">
    <source>
        <dbReference type="EMBL" id="KAL3094578.1"/>
    </source>
</evidence>
<accession>A0ABD2JVF3</accession>
<keyword evidence="6" id="KW-0325">Glycoprotein</keyword>
<dbReference type="AlphaFoldDB" id="A0ABD2JVF3"/>
<feature type="region of interest" description="Disordered" evidence="7">
    <location>
        <begin position="316"/>
        <end position="355"/>
    </location>
</feature>
<evidence type="ECO:0000256" key="7">
    <source>
        <dbReference type="SAM" id="MobiDB-lite"/>
    </source>
</evidence>
<feature type="compositionally biased region" description="Basic and acidic residues" evidence="7">
    <location>
        <begin position="324"/>
        <end position="339"/>
    </location>
</feature>
<dbReference type="PANTHER" id="PTHR10796:SF92">
    <property type="entry name" value="PATCHED-RELATED, ISOFORM A"/>
    <property type="match status" value="1"/>
</dbReference>
<evidence type="ECO:0000259" key="9">
    <source>
        <dbReference type="PROSITE" id="PS50156"/>
    </source>
</evidence>
<sequence>MVTFRADISHARDEDKMAQWEMRVLFLHVRLCGAFIYGVMDWAKPLLALGICLCPVLSVTSTFGVCTIAGHRTNSLMLIMPFLVCGIGVNDLMLFAPLICFANIVEEDRKQRKSGDSGAGGAALASAQWQAKARTKLSTAFTRLSDLYCDLLTLAVCFSSACSSTGPLTVLVNNPVDIRRSGPLARLHAMLDELERLRQCKVFAHGTVSVVALPQAFPSIPRVFAKHQKANQRARAGNAGGQVSLLVTFHNTTDWQSRIELMKKWHIRFECHRLGSHTLRRFDVHWDERRFYGAHGLCGDSGGGCSKMLLSSAADNGHQTTAENGREGMRRGKGVEKTTTRPIGTVPTQPFVEEQ</sequence>
<reference evidence="10 11" key="1">
    <citation type="submission" date="2024-10" db="EMBL/GenBank/DDBJ databases">
        <authorList>
            <person name="Kim D."/>
        </authorList>
    </citation>
    <scope>NUCLEOTIDE SEQUENCE [LARGE SCALE GENOMIC DNA]</scope>
    <source>
        <strain evidence="10">Taebaek</strain>
    </source>
</reference>